<evidence type="ECO:0000313" key="6">
    <source>
        <dbReference type="Proteomes" id="UP000094329"/>
    </source>
</evidence>
<dbReference type="InterPro" id="IPR009057">
    <property type="entry name" value="Homeodomain-like_sf"/>
</dbReference>
<feature type="domain" description="DNA binding HTH" evidence="4">
    <location>
        <begin position="37"/>
        <end position="77"/>
    </location>
</feature>
<evidence type="ECO:0000256" key="1">
    <source>
        <dbReference type="ARBA" id="ARBA00008559"/>
    </source>
</evidence>
<dbReference type="EMBL" id="MDTU01000001">
    <property type="protein sequence ID" value="ODN43221.1"/>
    <property type="molecule type" value="Genomic_DNA"/>
</dbReference>
<comment type="similarity">
    <text evidence="1">Belongs to the transcriptional regulatory Fis family.</text>
</comment>
<dbReference type="PANTHER" id="PTHR47918:SF1">
    <property type="entry name" value="DNA-BINDING PROTEIN FIS"/>
    <property type="match status" value="1"/>
</dbReference>
<evidence type="ECO:0000256" key="3">
    <source>
        <dbReference type="ARBA" id="ARBA00029540"/>
    </source>
</evidence>
<organism evidence="5 6">
    <name type="scientific">Piscirickettsia litoralis</name>
    <dbReference type="NCBI Taxonomy" id="1891921"/>
    <lineage>
        <taxon>Bacteria</taxon>
        <taxon>Pseudomonadati</taxon>
        <taxon>Pseudomonadota</taxon>
        <taxon>Gammaproteobacteria</taxon>
        <taxon>Thiotrichales</taxon>
        <taxon>Piscirickettsiaceae</taxon>
        <taxon>Piscirickettsia</taxon>
    </lineage>
</organism>
<proteinExistence type="inferred from homology"/>
<dbReference type="PIRSF" id="PIRSF002097">
    <property type="entry name" value="DNA-binding_Fis"/>
    <property type="match status" value="1"/>
</dbReference>
<dbReference type="Pfam" id="PF02954">
    <property type="entry name" value="HTH_8"/>
    <property type="match status" value="1"/>
</dbReference>
<dbReference type="RefSeq" id="WP_069313020.1">
    <property type="nucleotide sequence ID" value="NZ_MDTU01000001.1"/>
</dbReference>
<dbReference type="Proteomes" id="UP000094329">
    <property type="component" value="Unassembled WGS sequence"/>
</dbReference>
<dbReference type="InterPro" id="IPR002197">
    <property type="entry name" value="HTH_Fis"/>
</dbReference>
<evidence type="ECO:0000256" key="2">
    <source>
        <dbReference type="ARBA" id="ARBA00023125"/>
    </source>
</evidence>
<dbReference type="InterPro" id="IPR005412">
    <property type="entry name" value="Fis_DNA-bd"/>
</dbReference>
<dbReference type="InterPro" id="IPR050207">
    <property type="entry name" value="Trans_regulatory_Fis"/>
</dbReference>
<evidence type="ECO:0000259" key="4">
    <source>
        <dbReference type="Pfam" id="PF02954"/>
    </source>
</evidence>
<name>A0ABX3A6A2_9GAMM</name>
<reference evidence="5 6" key="1">
    <citation type="submission" date="2016-08" db="EMBL/GenBank/DDBJ databases">
        <title>Draft genome sequence of Candidatus Piscirickettsia litoralis, from seawater.</title>
        <authorList>
            <person name="Wan X."/>
            <person name="Lee A.J."/>
            <person name="Hou S."/>
            <person name="Donachie S.P."/>
        </authorList>
    </citation>
    <scope>NUCLEOTIDE SEQUENCE [LARGE SCALE GENOMIC DNA]</scope>
    <source>
        <strain evidence="5 6">Y2</strain>
    </source>
</reference>
<gene>
    <name evidence="5" type="ORF">BGC07_10200</name>
</gene>
<keyword evidence="2" id="KW-0238">DNA-binding</keyword>
<dbReference type="Gene3D" id="1.10.10.60">
    <property type="entry name" value="Homeodomain-like"/>
    <property type="match status" value="1"/>
</dbReference>
<comment type="caution">
    <text evidence="5">The sequence shown here is derived from an EMBL/GenBank/DDBJ whole genome shotgun (WGS) entry which is preliminary data.</text>
</comment>
<accession>A0ABX3A6A2</accession>
<evidence type="ECO:0000313" key="5">
    <source>
        <dbReference type="EMBL" id="ODN43221.1"/>
    </source>
</evidence>
<protein>
    <recommendedName>
        <fullName evidence="3">Putative Fis-like DNA-binding protein</fullName>
    </recommendedName>
</protein>
<dbReference type="PANTHER" id="PTHR47918">
    <property type="entry name" value="DNA-BINDING PROTEIN FIS"/>
    <property type="match status" value="1"/>
</dbReference>
<keyword evidence="6" id="KW-1185">Reference proteome</keyword>
<dbReference type="PRINTS" id="PR01590">
    <property type="entry name" value="HTHFIS"/>
</dbReference>
<sequence>MPRETEKTLRHHVEDAVAKFLADTQGCHLTNLYEVILKEVEVPLIETALGFTEGNQSETARMLGINRGTLRKKIRQYSIE</sequence>
<dbReference type="SUPFAM" id="SSF46689">
    <property type="entry name" value="Homeodomain-like"/>
    <property type="match status" value="1"/>
</dbReference>